<organism evidence="1 2">
    <name type="scientific">Serinibacter salmoneus</name>
    <dbReference type="NCBI Taxonomy" id="556530"/>
    <lineage>
        <taxon>Bacteria</taxon>
        <taxon>Bacillati</taxon>
        <taxon>Actinomycetota</taxon>
        <taxon>Actinomycetes</taxon>
        <taxon>Micrococcales</taxon>
        <taxon>Beutenbergiaceae</taxon>
        <taxon>Serinibacter</taxon>
    </lineage>
</organism>
<dbReference type="SUPFAM" id="SSF141694">
    <property type="entry name" value="AF2212/PG0164-like"/>
    <property type="match status" value="1"/>
</dbReference>
<dbReference type="OrthoDB" id="9808666at2"/>
<name>A0A2A9D1Y8_9MICO</name>
<accession>A0A2A9D1Y8</accession>
<sequence>MAYTFTAPLWRTRMGESDTSWFFLTLPEAMADEIDARTTGLQGGFGSVKVRVTIGSSTWDTSLFPSTEAGSYVLPVKKAVRTAEKLSEADDAEVSLVVVGLD</sequence>
<proteinExistence type="predicted"/>
<dbReference type="EMBL" id="PDJD01000001">
    <property type="protein sequence ID" value="PFG19962.1"/>
    <property type="molecule type" value="Genomic_DNA"/>
</dbReference>
<dbReference type="InterPro" id="IPR037079">
    <property type="entry name" value="AF2212/PG0164-like_sf"/>
</dbReference>
<dbReference type="InterPro" id="IPR015018">
    <property type="entry name" value="DUF1905"/>
</dbReference>
<dbReference type="Proteomes" id="UP000224915">
    <property type="component" value="Unassembled WGS sequence"/>
</dbReference>
<evidence type="ECO:0000313" key="1">
    <source>
        <dbReference type="EMBL" id="PFG19962.1"/>
    </source>
</evidence>
<dbReference type="Pfam" id="PF08922">
    <property type="entry name" value="DUF1905"/>
    <property type="match status" value="1"/>
</dbReference>
<evidence type="ECO:0000313" key="2">
    <source>
        <dbReference type="Proteomes" id="UP000224915"/>
    </source>
</evidence>
<protein>
    <submittedName>
        <fullName evidence="1">Uncharacterized protein DUF1905</fullName>
    </submittedName>
</protein>
<keyword evidence="2" id="KW-1185">Reference proteome</keyword>
<reference evidence="1 2" key="1">
    <citation type="submission" date="2017-10" db="EMBL/GenBank/DDBJ databases">
        <title>Sequencing the genomes of 1000 actinobacteria strains.</title>
        <authorList>
            <person name="Klenk H.-P."/>
        </authorList>
    </citation>
    <scope>NUCLEOTIDE SEQUENCE [LARGE SCALE GENOMIC DNA]</scope>
    <source>
        <strain evidence="1 2">DSM 21801</strain>
    </source>
</reference>
<dbReference type="Gene3D" id="2.40.30.100">
    <property type="entry name" value="AF2212/PG0164-like"/>
    <property type="match status" value="1"/>
</dbReference>
<comment type="caution">
    <text evidence="1">The sequence shown here is derived from an EMBL/GenBank/DDBJ whole genome shotgun (WGS) entry which is preliminary data.</text>
</comment>
<dbReference type="RefSeq" id="WP_098469012.1">
    <property type="nucleotide sequence ID" value="NZ_PDJD01000001.1"/>
</dbReference>
<gene>
    <name evidence="1" type="ORF">ATL40_1542</name>
</gene>
<dbReference type="AlphaFoldDB" id="A0A2A9D1Y8"/>